<reference evidence="2 3" key="1">
    <citation type="journal article" date="2011" name="Int. J. Syst. Evol. Microbiol.">
        <title>Description of Undibacterium oligocarboniphilum sp. nov., isolated from purified water, and Undibacterium pigrum strain CCUG 49012 as the type strain of Undibacterium parvum sp. nov., and emended descriptions of the genus Undibacterium and the species Undibacterium pigrum.</title>
        <authorList>
            <person name="Eder W."/>
            <person name="Wanner G."/>
            <person name="Ludwig W."/>
            <person name="Busse H.J."/>
            <person name="Ziemke-Kageler F."/>
            <person name="Lang E."/>
        </authorList>
    </citation>
    <scope>NUCLEOTIDE SEQUENCE [LARGE SCALE GENOMIC DNA]</scope>
    <source>
        <strain evidence="2 3">DSM 23061</strain>
    </source>
</reference>
<dbReference type="Proteomes" id="UP000275663">
    <property type="component" value="Chromosome"/>
</dbReference>
<evidence type="ECO:0000313" key="3">
    <source>
        <dbReference type="Proteomes" id="UP000275663"/>
    </source>
</evidence>
<sequence>MPDESEPHLRTWMAFGACAELWGDMLGAVQDNLGLIASTIARFEPVTMLVREHELELARAKCGPNVELITCALDDLWMRDTGPVFIHAKSGERMAVDFNFNGWGNKQAHRSDSKVAAVTAKAAWARIKKTALVLEGGAIEVDGKGTALITESSVLNENRNPGMTKSMAEVQLKALLGLHSIIWLPGIRGRDITDAHIDFYARFAGPGVVLVHFDPDTSSYVHAMTLRHLEILRAARDASGNALKIVLIEAPSEIRAQYKNEHFAAGYLNYYLVNGAVIAPEFGDAKADQNALHTLQDLYPERLVVQINIDCIAAGGGGIHCTTQQEPK</sequence>
<dbReference type="KEGG" id="upv:EJN92_19930"/>
<dbReference type="GO" id="GO:0004668">
    <property type="term" value="F:protein-arginine deiminase activity"/>
    <property type="evidence" value="ECO:0007669"/>
    <property type="project" value="InterPro"/>
</dbReference>
<protein>
    <submittedName>
        <fullName evidence="2">Agmatine deiminase family protein</fullName>
    </submittedName>
</protein>
<name>A0A3Q9BVB6_9BURK</name>
<dbReference type="Pfam" id="PF04371">
    <property type="entry name" value="PAD_porph"/>
    <property type="match status" value="1"/>
</dbReference>
<keyword evidence="3" id="KW-1185">Reference proteome</keyword>
<dbReference type="Gene3D" id="3.75.10.10">
    <property type="entry name" value="L-arginine/glycine Amidinotransferase, Chain A"/>
    <property type="match status" value="1"/>
</dbReference>
<accession>A0A3Q9BVB6</accession>
<dbReference type="PANTHER" id="PTHR31377">
    <property type="entry name" value="AGMATINE DEIMINASE-RELATED"/>
    <property type="match status" value="1"/>
</dbReference>
<dbReference type="GO" id="GO:0047632">
    <property type="term" value="F:agmatine deiminase activity"/>
    <property type="evidence" value="ECO:0007669"/>
    <property type="project" value="TreeGrafter"/>
</dbReference>
<gene>
    <name evidence="2" type="ORF">EJN92_19930</name>
</gene>
<evidence type="ECO:0000256" key="1">
    <source>
        <dbReference type="ARBA" id="ARBA00022801"/>
    </source>
</evidence>
<dbReference type="EMBL" id="CP034464">
    <property type="protein sequence ID" value="AZP14675.1"/>
    <property type="molecule type" value="Genomic_DNA"/>
</dbReference>
<evidence type="ECO:0000313" key="2">
    <source>
        <dbReference type="EMBL" id="AZP14675.1"/>
    </source>
</evidence>
<dbReference type="GO" id="GO:0009446">
    <property type="term" value="P:putrescine biosynthetic process"/>
    <property type="evidence" value="ECO:0007669"/>
    <property type="project" value="InterPro"/>
</dbReference>
<dbReference type="SUPFAM" id="SSF55909">
    <property type="entry name" value="Pentein"/>
    <property type="match status" value="1"/>
</dbReference>
<dbReference type="OrthoDB" id="9808013at2"/>
<organism evidence="2 3">
    <name type="scientific">Undibacterium parvum</name>
    <dbReference type="NCBI Taxonomy" id="401471"/>
    <lineage>
        <taxon>Bacteria</taxon>
        <taxon>Pseudomonadati</taxon>
        <taxon>Pseudomonadota</taxon>
        <taxon>Betaproteobacteria</taxon>
        <taxon>Burkholderiales</taxon>
        <taxon>Oxalobacteraceae</taxon>
        <taxon>Undibacterium</taxon>
    </lineage>
</organism>
<dbReference type="PANTHER" id="PTHR31377:SF0">
    <property type="entry name" value="AGMATINE DEIMINASE-RELATED"/>
    <property type="match status" value="1"/>
</dbReference>
<keyword evidence="1" id="KW-0378">Hydrolase</keyword>
<dbReference type="InterPro" id="IPR007466">
    <property type="entry name" value="Peptidyl-Arg-deiminase_porph"/>
</dbReference>
<proteinExistence type="predicted"/>
<dbReference type="AlphaFoldDB" id="A0A3Q9BVB6"/>